<dbReference type="InterPro" id="IPR004302">
    <property type="entry name" value="Cellulose/chitin-bd_N"/>
</dbReference>
<evidence type="ECO:0000256" key="2">
    <source>
        <dbReference type="ARBA" id="ARBA00022723"/>
    </source>
</evidence>
<dbReference type="PANTHER" id="PTHR36575">
    <property type="entry name" value="BINDING PROTEIN, PUTATIVE (AFU_ORTHOLOGUE AFUA_1G14430)-RELATED"/>
    <property type="match status" value="1"/>
</dbReference>
<name>A0A074Y511_AURSE</name>
<dbReference type="InParanoid" id="A0A074Y511"/>
<evidence type="ECO:0000256" key="4">
    <source>
        <dbReference type="ARBA" id="ARBA00023157"/>
    </source>
</evidence>
<keyword evidence="2" id="KW-0479">Metal-binding</keyword>
<dbReference type="RefSeq" id="XP_013341408.1">
    <property type="nucleotide sequence ID" value="XM_013485954.1"/>
</dbReference>
<proteinExistence type="inferred from homology"/>
<evidence type="ECO:0000256" key="1">
    <source>
        <dbReference type="ARBA" id="ARBA00001973"/>
    </source>
</evidence>
<dbReference type="GeneID" id="25370496"/>
<reference evidence="8 9" key="1">
    <citation type="journal article" date="2014" name="BMC Genomics">
        <title>Genome sequencing of four Aureobasidium pullulans varieties: biotechnological potential, stress tolerance, and description of new species.</title>
        <authorList>
            <person name="Gostin Ar C."/>
            <person name="Ohm R.A."/>
            <person name="Kogej T."/>
            <person name="Sonjak S."/>
            <person name="Turk M."/>
            <person name="Zajc J."/>
            <person name="Zalar P."/>
            <person name="Grube M."/>
            <person name="Sun H."/>
            <person name="Han J."/>
            <person name="Sharma A."/>
            <person name="Chiniquy J."/>
            <person name="Ngan C.Y."/>
            <person name="Lipzen A."/>
            <person name="Barry K."/>
            <person name="Grigoriev I.V."/>
            <person name="Gunde-Cimerman N."/>
        </authorList>
    </citation>
    <scope>NUCLEOTIDE SEQUENCE [LARGE SCALE GENOMIC DNA]</scope>
    <source>
        <strain evidence="8 9">EXF-2481</strain>
    </source>
</reference>
<dbReference type="OMA" id="SCIDFTM"/>
<dbReference type="GO" id="GO:0046872">
    <property type="term" value="F:metal ion binding"/>
    <property type="evidence" value="ECO:0007669"/>
    <property type="project" value="UniProtKB-KW"/>
</dbReference>
<dbReference type="Gene3D" id="2.70.50.70">
    <property type="match status" value="1"/>
</dbReference>
<evidence type="ECO:0000313" key="8">
    <source>
        <dbReference type="EMBL" id="KEQ92878.1"/>
    </source>
</evidence>
<gene>
    <name evidence="8" type="ORF">AUEXF2481DRAFT_68077</name>
</gene>
<keyword evidence="4" id="KW-1015">Disulfide bond</keyword>
<dbReference type="AlphaFoldDB" id="A0A074Y511"/>
<comment type="cofactor">
    <cofactor evidence="1">
        <name>Cu(2+)</name>
        <dbReference type="ChEBI" id="CHEBI:29036"/>
    </cofactor>
</comment>
<sequence length="191" mass="20612">MKYTTTALAVAGMAATVRGHGFLTSPKARMPGDAFQAACGQQVYYNQAGDNYGNIQGELQVAKTQTDYKAAECNIWLCKGFKFDDNKDLVQTYTPGQKVPIKFDVRAPHTGTANVSIVDTATNTVIGTPLISWDVYASTASGVPADQTSFDITIPEDLGSKCSTAGACVIQHFWDAREVDQTYESCIDFTV</sequence>
<dbReference type="HOGENOM" id="CLU_053021_2_0_1"/>
<feature type="domain" description="Chitin-binding type-4" evidence="7">
    <location>
        <begin position="20"/>
        <end position="189"/>
    </location>
</feature>
<evidence type="ECO:0000256" key="5">
    <source>
        <dbReference type="ARBA" id="ARBA00023180"/>
    </source>
</evidence>
<evidence type="ECO:0000256" key="3">
    <source>
        <dbReference type="ARBA" id="ARBA00023008"/>
    </source>
</evidence>
<accession>A0A074Y511</accession>
<feature type="non-terminal residue" evidence="8">
    <location>
        <position position="191"/>
    </location>
</feature>
<evidence type="ECO:0000256" key="6">
    <source>
        <dbReference type="ARBA" id="ARBA00034311"/>
    </source>
</evidence>
<dbReference type="EMBL" id="KL584768">
    <property type="protein sequence ID" value="KEQ92878.1"/>
    <property type="molecule type" value="Genomic_DNA"/>
</dbReference>
<dbReference type="PANTHER" id="PTHR36575:SF2">
    <property type="entry name" value="CHITIN-BINDING TYPE-4 DOMAIN-CONTAINING PROTEIN-RELATED"/>
    <property type="match status" value="1"/>
</dbReference>
<evidence type="ECO:0000313" key="9">
    <source>
        <dbReference type="Proteomes" id="UP000030641"/>
    </source>
</evidence>
<protein>
    <recommendedName>
        <fullName evidence="7">Chitin-binding type-4 domain-containing protein</fullName>
    </recommendedName>
</protein>
<dbReference type="InterPro" id="IPR052282">
    <property type="entry name" value="Starch-active_LPMO"/>
</dbReference>
<keyword evidence="5" id="KW-0325">Glycoprotein</keyword>
<dbReference type="Pfam" id="PF03067">
    <property type="entry name" value="LPMO_10"/>
    <property type="match status" value="1"/>
</dbReference>
<evidence type="ECO:0000259" key="7">
    <source>
        <dbReference type="Pfam" id="PF03067"/>
    </source>
</evidence>
<organism evidence="8 9">
    <name type="scientific">Aureobasidium subglaciale (strain EXF-2481)</name>
    <name type="common">Aureobasidium pullulans var. subglaciale</name>
    <dbReference type="NCBI Taxonomy" id="1043005"/>
    <lineage>
        <taxon>Eukaryota</taxon>
        <taxon>Fungi</taxon>
        <taxon>Dikarya</taxon>
        <taxon>Ascomycota</taxon>
        <taxon>Pezizomycotina</taxon>
        <taxon>Dothideomycetes</taxon>
        <taxon>Dothideomycetidae</taxon>
        <taxon>Dothideales</taxon>
        <taxon>Saccotheciaceae</taxon>
        <taxon>Aureobasidium</taxon>
    </lineage>
</organism>
<keyword evidence="9" id="KW-1185">Reference proteome</keyword>
<dbReference type="Proteomes" id="UP000030641">
    <property type="component" value="Unassembled WGS sequence"/>
</dbReference>
<comment type="similarity">
    <text evidence="6">Belongs to the polysaccharide monooxygenase AA13 family.</text>
</comment>
<keyword evidence="3" id="KW-0186">Copper</keyword>
<dbReference type="OrthoDB" id="120613at2759"/>